<sequence>MSGNRVSAQLIIPVEHQCDLSSDRRCAEQQAHDSAKSHRYEANKSQLSPIDQNQCNCSLDSLCVGIDEFSGELREKMDVEVEISFPGVSIPQALLVHFITVRTYNLKNLQSSHKSNQLYLTVLQQNYSSSVMILTKVTRSQYCPHVRDLLHASIIVYPILRRTKYYQLPYMKNPHLVCFHDNEIFMCLCTEQRNANCFHFNFNMTYDCADLNKCQNEAQCFQDNPTCPTKIMCVCRECFYGTQCQFQTQQFGLSLDEILSYQIRSYVPITRQRIYAKISIAVASIMLTVGFISGTLSISTFQWRAYQKVVCGIYHRSHRFWLYFCIEFQIVVSHSCTSINHYFSTFSHV</sequence>
<dbReference type="PROSITE" id="PS00022">
    <property type="entry name" value="EGF_1"/>
    <property type="match status" value="1"/>
</dbReference>
<protein>
    <recommendedName>
        <fullName evidence="2">EGF-like domain-containing protein</fullName>
    </recommendedName>
</protein>
<dbReference type="EMBL" id="CAJOBS010000413">
    <property type="protein sequence ID" value="CAF4571641.1"/>
    <property type="molecule type" value="Genomic_DNA"/>
</dbReference>
<evidence type="ECO:0000313" key="3">
    <source>
        <dbReference type="EMBL" id="CAF4571641.1"/>
    </source>
</evidence>
<proteinExistence type="predicted"/>
<keyword evidence="1" id="KW-0472">Membrane</keyword>
<gene>
    <name evidence="3" type="ORF">TOA249_LOCUS8649</name>
</gene>
<accession>A0A821A2B1</accession>
<feature type="transmembrane region" description="Helical" evidence="1">
    <location>
        <begin position="274"/>
        <end position="299"/>
    </location>
</feature>
<feature type="domain" description="EGF-like" evidence="2">
    <location>
        <begin position="233"/>
        <end position="244"/>
    </location>
</feature>
<feature type="transmembrane region" description="Helical" evidence="1">
    <location>
        <begin position="320"/>
        <end position="343"/>
    </location>
</feature>
<reference evidence="3" key="1">
    <citation type="submission" date="2021-02" db="EMBL/GenBank/DDBJ databases">
        <authorList>
            <person name="Nowell W R."/>
        </authorList>
    </citation>
    <scope>NUCLEOTIDE SEQUENCE</scope>
</reference>
<keyword evidence="1" id="KW-0812">Transmembrane</keyword>
<organism evidence="3 4">
    <name type="scientific">Rotaria socialis</name>
    <dbReference type="NCBI Taxonomy" id="392032"/>
    <lineage>
        <taxon>Eukaryota</taxon>
        <taxon>Metazoa</taxon>
        <taxon>Spiralia</taxon>
        <taxon>Gnathifera</taxon>
        <taxon>Rotifera</taxon>
        <taxon>Eurotatoria</taxon>
        <taxon>Bdelloidea</taxon>
        <taxon>Philodinida</taxon>
        <taxon>Philodinidae</taxon>
        <taxon>Rotaria</taxon>
    </lineage>
</organism>
<comment type="caution">
    <text evidence="3">The sequence shown here is derived from an EMBL/GenBank/DDBJ whole genome shotgun (WGS) entry which is preliminary data.</text>
</comment>
<name>A0A821A2B1_9BILA</name>
<evidence type="ECO:0000259" key="2">
    <source>
        <dbReference type="PROSITE" id="PS00022"/>
    </source>
</evidence>
<dbReference type="InterPro" id="IPR000742">
    <property type="entry name" value="EGF"/>
</dbReference>
<evidence type="ECO:0000313" key="4">
    <source>
        <dbReference type="Proteomes" id="UP000663838"/>
    </source>
</evidence>
<dbReference type="AlphaFoldDB" id="A0A821A2B1"/>
<dbReference type="Proteomes" id="UP000663838">
    <property type="component" value="Unassembled WGS sequence"/>
</dbReference>
<keyword evidence="1" id="KW-1133">Transmembrane helix</keyword>
<evidence type="ECO:0000256" key="1">
    <source>
        <dbReference type="SAM" id="Phobius"/>
    </source>
</evidence>